<proteinExistence type="predicted"/>
<feature type="compositionally biased region" description="Basic and acidic residues" evidence="1">
    <location>
        <begin position="141"/>
        <end position="150"/>
    </location>
</feature>
<name>A0A6A5WI52_9PLEO</name>
<feature type="region of interest" description="Disordered" evidence="1">
    <location>
        <begin position="33"/>
        <end position="124"/>
    </location>
</feature>
<protein>
    <submittedName>
        <fullName evidence="2">Uncharacterized protein</fullName>
    </submittedName>
</protein>
<feature type="region of interest" description="Disordered" evidence="1">
    <location>
        <begin position="207"/>
        <end position="243"/>
    </location>
</feature>
<sequence>MATTKMPTVYQSSSTFKQKLGKLLSPLKRFKYKPINNTTNFNPTEHGVPRVIGSTASDSSTTHPPTQSQVYSSTTSAPIPFGTMRTPSGERVTGSIPADSDEGRSYGTIASRNRTEPPKKSCTLYGPLKYPTMMEVYDENHTHHDNDDTHLPAPNSAYGISESTPEHSAAGAGIGRDQSETRESWLGPVSQKLGLRESRVGLIQEFLRQEVERERQEREERQEKEEERERGGEREEIDMVERERAERELRDREIMERASQSVVRRRRMVAS</sequence>
<gene>
    <name evidence="2" type="ORF">P154DRAFT_596475</name>
</gene>
<feature type="region of interest" description="Disordered" evidence="1">
    <location>
        <begin position="141"/>
        <end position="183"/>
    </location>
</feature>
<evidence type="ECO:0000256" key="1">
    <source>
        <dbReference type="SAM" id="MobiDB-lite"/>
    </source>
</evidence>
<keyword evidence="3" id="KW-1185">Reference proteome</keyword>
<evidence type="ECO:0000313" key="2">
    <source>
        <dbReference type="EMBL" id="KAF2001352.1"/>
    </source>
</evidence>
<feature type="compositionally biased region" description="Polar residues" evidence="1">
    <location>
        <begin position="54"/>
        <end position="77"/>
    </location>
</feature>
<organism evidence="2 3">
    <name type="scientific">Amniculicola lignicola CBS 123094</name>
    <dbReference type="NCBI Taxonomy" id="1392246"/>
    <lineage>
        <taxon>Eukaryota</taxon>
        <taxon>Fungi</taxon>
        <taxon>Dikarya</taxon>
        <taxon>Ascomycota</taxon>
        <taxon>Pezizomycotina</taxon>
        <taxon>Dothideomycetes</taxon>
        <taxon>Pleosporomycetidae</taxon>
        <taxon>Pleosporales</taxon>
        <taxon>Amniculicolaceae</taxon>
        <taxon>Amniculicola</taxon>
    </lineage>
</organism>
<dbReference type="EMBL" id="ML977583">
    <property type="protein sequence ID" value="KAF2001352.1"/>
    <property type="molecule type" value="Genomic_DNA"/>
</dbReference>
<evidence type="ECO:0000313" key="3">
    <source>
        <dbReference type="Proteomes" id="UP000799779"/>
    </source>
</evidence>
<reference evidence="2" key="1">
    <citation type="journal article" date="2020" name="Stud. Mycol.">
        <title>101 Dothideomycetes genomes: a test case for predicting lifestyles and emergence of pathogens.</title>
        <authorList>
            <person name="Haridas S."/>
            <person name="Albert R."/>
            <person name="Binder M."/>
            <person name="Bloem J."/>
            <person name="Labutti K."/>
            <person name="Salamov A."/>
            <person name="Andreopoulos B."/>
            <person name="Baker S."/>
            <person name="Barry K."/>
            <person name="Bills G."/>
            <person name="Bluhm B."/>
            <person name="Cannon C."/>
            <person name="Castanera R."/>
            <person name="Culley D."/>
            <person name="Daum C."/>
            <person name="Ezra D."/>
            <person name="Gonzalez J."/>
            <person name="Henrissat B."/>
            <person name="Kuo A."/>
            <person name="Liang C."/>
            <person name="Lipzen A."/>
            <person name="Lutzoni F."/>
            <person name="Magnuson J."/>
            <person name="Mondo S."/>
            <person name="Nolan M."/>
            <person name="Ohm R."/>
            <person name="Pangilinan J."/>
            <person name="Park H.-J."/>
            <person name="Ramirez L."/>
            <person name="Alfaro M."/>
            <person name="Sun H."/>
            <person name="Tritt A."/>
            <person name="Yoshinaga Y."/>
            <person name="Zwiers L.-H."/>
            <person name="Turgeon B."/>
            <person name="Goodwin S."/>
            <person name="Spatafora J."/>
            <person name="Crous P."/>
            <person name="Grigoriev I."/>
        </authorList>
    </citation>
    <scope>NUCLEOTIDE SEQUENCE</scope>
    <source>
        <strain evidence="2">CBS 123094</strain>
    </source>
</reference>
<dbReference type="AlphaFoldDB" id="A0A6A5WI52"/>
<dbReference type="Proteomes" id="UP000799779">
    <property type="component" value="Unassembled WGS sequence"/>
</dbReference>
<accession>A0A6A5WI52</accession>